<keyword evidence="2" id="KW-1185">Reference proteome</keyword>
<accession>A0ACC1IY74</accession>
<evidence type="ECO:0000313" key="1">
    <source>
        <dbReference type="EMBL" id="KAJ1929673.1"/>
    </source>
</evidence>
<comment type="caution">
    <text evidence="1">The sequence shown here is derived from an EMBL/GenBank/DDBJ whole genome shotgun (WGS) entry which is preliminary data.</text>
</comment>
<proteinExistence type="predicted"/>
<reference evidence="1" key="1">
    <citation type="submission" date="2022-07" db="EMBL/GenBank/DDBJ databases">
        <title>Phylogenomic reconstructions and comparative analyses of Kickxellomycotina fungi.</title>
        <authorList>
            <person name="Reynolds N.K."/>
            <person name="Stajich J.E."/>
            <person name="Barry K."/>
            <person name="Grigoriev I.V."/>
            <person name="Crous P."/>
            <person name="Smith M.E."/>
        </authorList>
    </citation>
    <scope>NUCLEOTIDE SEQUENCE</scope>
    <source>
        <strain evidence="1">NRRL 5244</strain>
    </source>
</reference>
<protein>
    <submittedName>
        <fullName evidence="1">Uncharacterized protein</fullName>
    </submittedName>
</protein>
<gene>
    <name evidence="1" type="ORF">FBU59_007027</name>
</gene>
<organism evidence="1 2">
    <name type="scientific">Linderina macrospora</name>
    <dbReference type="NCBI Taxonomy" id="4868"/>
    <lineage>
        <taxon>Eukaryota</taxon>
        <taxon>Fungi</taxon>
        <taxon>Fungi incertae sedis</taxon>
        <taxon>Zoopagomycota</taxon>
        <taxon>Kickxellomycotina</taxon>
        <taxon>Kickxellomycetes</taxon>
        <taxon>Kickxellales</taxon>
        <taxon>Kickxellaceae</taxon>
        <taxon>Linderina</taxon>
    </lineage>
</organism>
<dbReference type="EMBL" id="JANBPW010006484">
    <property type="protein sequence ID" value="KAJ1929673.1"/>
    <property type="molecule type" value="Genomic_DNA"/>
</dbReference>
<sequence>MVIPLNRIRNATLFVPTNEALERYRKEHDTTTVTGNVYRGVSDFQAWYHLIGDKPVSWKELEKGDMVWESFSRLTHIAGIDLPRNS</sequence>
<name>A0ACC1IY74_9FUNG</name>
<evidence type="ECO:0000313" key="2">
    <source>
        <dbReference type="Proteomes" id="UP001150603"/>
    </source>
</evidence>
<feature type="non-terminal residue" evidence="1">
    <location>
        <position position="86"/>
    </location>
</feature>
<dbReference type="Proteomes" id="UP001150603">
    <property type="component" value="Unassembled WGS sequence"/>
</dbReference>